<dbReference type="VEuPathDB" id="FungiDB:F9C07_5381"/>
<gene>
    <name evidence="2" type="ORF">F9C07_5381</name>
</gene>
<feature type="compositionally biased region" description="Polar residues" evidence="1">
    <location>
        <begin position="1"/>
        <end position="11"/>
    </location>
</feature>
<sequence>MTAVEFTSTKCGRTRTNLRRPRARHAGERGPKEGSGDVSGQREGYSARSCSPFSVLIENALLEALLDQREAHPGIFLPSHDLPIDFPTDDSSLRGCSKVAALPASLQDCGRR</sequence>
<accession>A0A7U2MWU2</accession>
<reference evidence="3" key="1">
    <citation type="journal article" date="2021" name="G3 (Bethesda)">
        <title>Chromosome assembled and annotated genome sequence of Aspergillus flavus NRRL 3357.</title>
        <authorList>
            <person name="Skerker J.M."/>
            <person name="Pianalto K.M."/>
            <person name="Mondo S.J."/>
            <person name="Yang K."/>
            <person name="Arkin A.P."/>
            <person name="Keller N.P."/>
            <person name="Grigoriev I.V."/>
            <person name="Louise Glass N.L."/>
        </authorList>
    </citation>
    <scope>NUCLEOTIDE SEQUENCE [LARGE SCALE GENOMIC DNA]</scope>
    <source>
        <strain evidence="3">ATCC 200026 / FGSC A1120 / IAM 13836 / NRRL 3357 / JCM 12722 / SRRC 167</strain>
    </source>
</reference>
<feature type="compositionally biased region" description="Basic residues" evidence="1">
    <location>
        <begin position="12"/>
        <end position="24"/>
    </location>
</feature>
<evidence type="ECO:0000256" key="1">
    <source>
        <dbReference type="SAM" id="MobiDB-lite"/>
    </source>
</evidence>
<keyword evidence="3" id="KW-1185">Reference proteome</keyword>
<name>A0A7U2MWU2_ASPFN</name>
<proteinExistence type="predicted"/>
<feature type="region of interest" description="Disordered" evidence="1">
    <location>
        <begin position="1"/>
        <end position="46"/>
    </location>
</feature>
<dbReference type="Proteomes" id="UP000596276">
    <property type="component" value="Chromosome 7"/>
</dbReference>
<protein>
    <submittedName>
        <fullName evidence="2">Uncharacterized protein</fullName>
    </submittedName>
</protein>
<organism evidence="2 3">
    <name type="scientific">Aspergillus flavus (strain ATCC 200026 / FGSC A1120 / IAM 13836 / NRRL 3357 / JCM 12722 / SRRC 167)</name>
    <dbReference type="NCBI Taxonomy" id="332952"/>
    <lineage>
        <taxon>Eukaryota</taxon>
        <taxon>Fungi</taxon>
        <taxon>Dikarya</taxon>
        <taxon>Ascomycota</taxon>
        <taxon>Pezizomycotina</taxon>
        <taxon>Eurotiomycetes</taxon>
        <taxon>Eurotiomycetidae</taxon>
        <taxon>Eurotiales</taxon>
        <taxon>Aspergillaceae</taxon>
        <taxon>Aspergillus</taxon>
        <taxon>Aspergillus subgen. Circumdati</taxon>
    </lineage>
</organism>
<evidence type="ECO:0000313" key="3">
    <source>
        <dbReference type="Proteomes" id="UP000596276"/>
    </source>
</evidence>
<dbReference type="AlphaFoldDB" id="A0A7U2MWU2"/>
<evidence type="ECO:0000313" key="2">
    <source>
        <dbReference type="EMBL" id="QRD91336.1"/>
    </source>
</evidence>
<feature type="compositionally biased region" description="Basic and acidic residues" evidence="1">
    <location>
        <begin position="25"/>
        <end position="35"/>
    </location>
</feature>
<dbReference type="EMBL" id="CP044617">
    <property type="protein sequence ID" value="QRD91336.1"/>
    <property type="molecule type" value="Genomic_DNA"/>
</dbReference>